<proteinExistence type="predicted"/>
<comment type="caution">
    <text evidence="2">The sequence shown here is derived from an EMBL/GenBank/DDBJ whole genome shotgun (WGS) entry which is preliminary data.</text>
</comment>
<evidence type="ECO:0000256" key="1">
    <source>
        <dbReference type="SAM" id="MobiDB-lite"/>
    </source>
</evidence>
<name>A0ABN9QDX9_9DINO</name>
<feature type="compositionally biased region" description="Low complexity" evidence="1">
    <location>
        <begin position="38"/>
        <end position="50"/>
    </location>
</feature>
<feature type="compositionally biased region" description="Low complexity" evidence="1">
    <location>
        <begin position="58"/>
        <end position="72"/>
    </location>
</feature>
<evidence type="ECO:0000313" key="3">
    <source>
        <dbReference type="Proteomes" id="UP001189429"/>
    </source>
</evidence>
<protein>
    <submittedName>
        <fullName evidence="2">Uncharacterized protein</fullName>
    </submittedName>
</protein>
<gene>
    <name evidence="2" type="ORF">PCOR1329_LOCUS10320</name>
</gene>
<feature type="region of interest" description="Disordered" evidence="1">
    <location>
        <begin position="35"/>
        <end position="72"/>
    </location>
</feature>
<dbReference type="Proteomes" id="UP001189429">
    <property type="component" value="Unassembled WGS sequence"/>
</dbReference>
<accession>A0ABN9QDX9</accession>
<feature type="non-terminal residue" evidence="2">
    <location>
        <position position="1"/>
    </location>
</feature>
<sequence length="93" mass="10642">RCEQPLACWATRAWRCGGARPRSSRPCGRLARCRRGQRPASSRPAAASPRCWPPPPQRWGAAASARRSRSSGCSRRRLDQARWGIWWTRTTRR</sequence>
<reference evidence="2" key="1">
    <citation type="submission" date="2023-10" db="EMBL/GenBank/DDBJ databases">
        <authorList>
            <person name="Chen Y."/>
            <person name="Shah S."/>
            <person name="Dougan E. K."/>
            <person name="Thang M."/>
            <person name="Chan C."/>
        </authorList>
    </citation>
    <scope>NUCLEOTIDE SEQUENCE [LARGE SCALE GENOMIC DNA]</scope>
</reference>
<organism evidence="2 3">
    <name type="scientific">Prorocentrum cordatum</name>
    <dbReference type="NCBI Taxonomy" id="2364126"/>
    <lineage>
        <taxon>Eukaryota</taxon>
        <taxon>Sar</taxon>
        <taxon>Alveolata</taxon>
        <taxon>Dinophyceae</taxon>
        <taxon>Prorocentrales</taxon>
        <taxon>Prorocentraceae</taxon>
        <taxon>Prorocentrum</taxon>
    </lineage>
</organism>
<keyword evidence="3" id="KW-1185">Reference proteome</keyword>
<dbReference type="EMBL" id="CAUYUJ010002919">
    <property type="protein sequence ID" value="CAK0802993.1"/>
    <property type="molecule type" value="Genomic_DNA"/>
</dbReference>
<evidence type="ECO:0000313" key="2">
    <source>
        <dbReference type="EMBL" id="CAK0802993.1"/>
    </source>
</evidence>